<dbReference type="EMBL" id="CP033893">
    <property type="protein sequence ID" value="QDL31477.1"/>
    <property type="molecule type" value="Genomic_DNA"/>
</dbReference>
<protein>
    <recommendedName>
        <fullName evidence="1">Phage head morphogenesis domain-containing protein</fullName>
    </recommendedName>
</protein>
<dbReference type="InterPro" id="IPR017029">
    <property type="entry name" value="Phage_head_put"/>
</dbReference>
<feature type="domain" description="Phage head morphogenesis" evidence="1">
    <location>
        <begin position="152"/>
        <end position="273"/>
    </location>
</feature>
<accession>A0A515CTH9</accession>
<evidence type="ECO:0000313" key="2">
    <source>
        <dbReference type="EMBL" id="QDL31477.1"/>
    </source>
</evidence>
<evidence type="ECO:0000313" key="3">
    <source>
        <dbReference type="Proteomes" id="UP000317572"/>
    </source>
</evidence>
<reference evidence="2 3" key="1">
    <citation type="submission" date="2018-11" db="EMBL/GenBank/DDBJ databases">
        <title>The first complete genome of Serratia liquefaciens isolated from metalophyte plant revel distinctness adaptive mechanisms in an extreme habitat.</title>
        <authorList>
            <person name="Caneschi W.L."/>
            <person name="Sanchez A.B."/>
            <person name="Felestrino E.B."/>
            <person name="Assis R.A.B."/>
            <person name="Lemes C.G.C."/>
            <person name="Cordeiro I.F."/>
            <person name="Fonseca N.P."/>
            <person name="Villa M."/>
            <person name="Vieira I.T."/>
            <person name="Moraes L.A."/>
            <person name="Kamino L.H.Y."/>
            <person name="do Carmo F."/>
            <person name="Garcia C.M."/>
            <person name="Almeida N.F."/>
            <person name="Silva R.S."/>
            <person name="Ferro J.A."/>
            <person name="Ferro M.I.T."/>
            <person name="Varani A.M."/>
            <person name="Ferreira R.M."/>
            <person name="dos Santos V.L."/>
            <person name="Silva U.C."/>
            <person name="Setubal J.C."/>
            <person name="Moreira L.M."/>
        </authorList>
    </citation>
    <scope>NUCLEOTIDE SEQUENCE [LARGE SCALE GENOMIC DNA]</scope>
    <source>
        <strain evidence="2 3">FG3</strain>
    </source>
</reference>
<dbReference type="PIRSF" id="PIRSF034565">
    <property type="entry name" value="UCP034565"/>
    <property type="match status" value="1"/>
</dbReference>
<dbReference type="RefSeq" id="WP_142814989.1">
    <property type="nucleotide sequence ID" value="NZ_CP033893.1"/>
</dbReference>
<name>A0A515CTH9_SERLI</name>
<dbReference type="AlphaFoldDB" id="A0A515CTH9"/>
<proteinExistence type="predicted"/>
<dbReference type="Proteomes" id="UP000317572">
    <property type="component" value="Chromosome"/>
</dbReference>
<dbReference type="Pfam" id="PF04233">
    <property type="entry name" value="Phage_Mu_F"/>
    <property type="match status" value="1"/>
</dbReference>
<gene>
    <name evidence="2" type="ORF">EGO53_06645</name>
</gene>
<dbReference type="InterPro" id="IPR006528">
    <property type="entry name" value="Phage_head_morphogenesis_dom"/>
</dbReference>
<organism evidence="2 3">
    <name type="scientific">Serratia liquefaciens</name>
    <dbReference type="NCBI Taxonomy" id="614"/>
    <lineage>
        <taxon>Bacteria</taxon>
        <taxon>Pseudomonadati</taxon>
        <taxon>Pseudomonadota</taxon>
        <taxon>Gammaproteobacteria</taxon>
        <taxon>Enterobacterales</taxon>
        <taxon>Yersiniaceae</taxon>
        <taxon>Serratia</taxon>
    </lineage>
</organism>
<evidence type="ECO:0000259" key="1">
    <source>
        <dbReference type="Pfam" id="PF04233"/>
    </source>
</evidence>
<sequence>MGRINDRLLDETLAHALFVSRYSTGVARRMVKILDQADAELSSKLIMALDDLDPQSFNVRRLDSLLGGVLDINRQVYQHLYGSLTDELGDFVGHEGGFQFSLFDSLLPDLVKQRYPLFSLTPQQVYAAALARPFQGRLLSEWAEKLESDRLQRISNAVSQGYLQGETTDQIYRRVRGTRARNYQDGVLQTGRANATSVIKTAVNHMAAVARTEFAQANADVIDCKQWLATLDNKTTPTCIVRDRLRYTLDNKPIGHRVPYGAGPGRIHFCCRSVETLVVKSWRALGVDADEMPAGTRASMDGQVPAETNYRDWLQRQPYKRQVEVLGEVRARLMRDGGMQPAEFFSDKGEWLSLQQLRDIDERAFSGAGL</sequence>